<keyword evidence="3" id="KW-1185">Reference proteome</keyword>
<feature type="domain" description="HTH cro/C1-type" evidence="1">
    <location>
        <begin position="15"/>
        <end position="69"/>
    </location>
</feature>
<dbReference type="PROSITE" id="PS50943">
    <property type="entry name" value="HTH_CROC1"/>
    <property type="match status" value="1"/>
</dbReference>
<dbReference type="Gene3D" id="1.10.260.40">
    <property type="entry name" value="lambda repressor-like DNA-binding domains"/>
    <property type="match status" value="1"/>
</dbReference>
<dbReference type="SMART" id="SM00530">
    <property type="entry name" value="HTH_XRE"/>
    <property type="match status" value="1"/>
</dbReference>
<dbReference type="EMBL" id="JADBEB010000001">
    <property type="protein sequence ID" value="MBE1487777.1"/>
    <property type="molecule type" value="Genomic_DNA"/>
</dbReference>
<dbReference type="InterPro" id="IPR010982">
    <property type="entry name" value="Lambda_DNA-bd_dom_sf"/>
</dbReference>
<dbReference type="CDD" id="cd00093">
    <property type="entry name" value="HTH_XRE"/>
    <property type="match status" value="1"/>
</dbReference>
<dbReference type="InterPro" id="IPR001387">
    <property type="entry name" value="Cro/C1-type_HTH"/>
</dbReference>
<evidence type="ECO:0000259" key="1">
    <source>
        <dbReference type="PROSITE" id="PS50943"/>
    </source>
</evidence>
<sequence length="281" mass="31191">MAPKSFRARRLGIALRHAREAAGLTLEQAADEINSTRSTLSRYENAQTMVSPASVRALLTLYKRPENELEDMVQLAKEARKPGWWVSYSYILDRRTIDFIAVEAEATAIANFEPSVVPGLLQTTEYIRAIMRGGPHTLGDEEVEQRVQIRIGRQERLKESDPPIFDAIVDEGALLRPVGGEAVMAAQLKSLLKMSELPNVTIQVIPLKAGYHRGTRGSLHILEFADPEDPTLASVETVAGQLILDRPHDLRTCAKIMEHLRAVALSPAESRDTINRLLKGL</sequence>
<reference evidence="2" key="1">
    <citation type="submission" date="2020-10" db="EMBL/GenBank/DDBJ databases">
        <title>Sequencing the genomes of 1000 actinobacteria strains.</title>
        <authorList>
            <person name="Klenk H.-P."/>
        </authorList>
    </citation>
    <scope>NUCLEOTIDE SEQUENCE</scope>
    <source>
        <strain evidence="2">DSM 46832</strain>
    </source>
</reference>
<dbReference type="Pfam" id="PF13560">
    <property type="entry name" value="HTH_31"/>
    <property type="match status" value="1"/>
</dbReference>
<dbReference type="AlphaFoldDB" id="A0A927M4A0"/>
<protein>
    <submittedName>
        <fullName evidence="2">Transcriptional regulator with XRE-family HTH domain</fullName>
    </submittedName>
</protein>
<dbReference type="RefSeq" id="WP_192767566.1">
    <property type="nucleotide sequence ID" value="NZ_JADBEB010000001.1"/>
</dbReference>
<dbReference type="GO" id="GO:0003677">
    <property type="term" value="F:DNA binding"/>
    <property type="evidence" value="ECO:0007669"/>
    <property type="project" value="InterPro"/>
</dbReference>
<name>A0A927M4A0_9ACTN</name>
<comment type="caution">
    <text evidence="2">The sequence shown here is derived from an EMBL/GenBank/DDBJ whole genome shotgun (WGS) entry which is preliminary data.</text>
</comment>
<dbReference type="Pfam" id="PF19054">
    <property type="entry name" value="DUF5753"/>
    <property type="match status" value="1"/>
</dbReference>
<accession>A0A927M4A0</accession>
<proteinExistence type="predicted"/>
<organism evidence="2 3">
    <name type="scientific">Plantactinospora soyae</name>
    <dbReference type="NCBI Taxonomy" id="1544732"/>
    <lineage>
        <taxon>Bacteria</taxon>
        <taxon>Bacillati</taxon>
        <taxon>Actinomycetota</taxon>
        <taxon>Actinomycetes</taxon>
        <taxon>Micromonosporales</taxon>
        <taxon>Micromonosporaceae</taxon>
        <taxon>Plantactinospora</taxon>
    </lineage>
</organism>
<dbReference type="Proteomes" id="UP000649753">
    <property type="component" value="Unassembled WGS sequence"/>
</dbReference>
<dbReference type="InterPro" id="IPR043917">
    <property type="entry name" value="DUF5753"/>
</dbReference>
<evidence type="ECO:0000313" key="3">
    <source>
        <dbReference type="Proteomes" id="UP000649753"/>
    </source>
</evidence>
<evidence type="ECO:0000313" key="2">
    <source>
        <dbReference type="EMBL" id="MBE1487777.1"/>
    </source>
</evidence>
<gene>
    <name evidence="2" type="ORF">H4W31_003415</name>
</gene>
<dbReference type="SUPFAM" id="SSF47413">
    <property type="entry name" value="lambda repressor-like DNA-binding domains"/>
    <property type="match status" value="1"/>
</dbReference>